<feature type="region of interest" description="Disordered" evidence="1">
    <location>
        <begin position="306"/>
        <end position="328"/>
    </location>
</feature>
<feature type="transmembrane region" description="Helical" evidence="2">
    <location>
        <begin position="216"/>
        <end position="235"/>
    </location>
</feature>
<reference evidence="3" key="2">
    <citation type="submission" date="2023-06" db="EMBL/GenBank/DDBJ databases">
        <authorList>
            <consortium name="Lawrence Berkeley National Laboratory"/>
            <person name="Haridas S."/>
            <person name="Hensen N."/>
            <person name="Bonometti L."/>
            <person name="Westerberg I."/>
            <person name="Brannstrom I.O."/>
            <person name="Guillou S."/>
            <person name="Cros-Aarteil S."/>
            <person name="Calhoun S."/>
            <person name="Kuo A."/>
            <person name="Mondo S."/>
            <person name="Pangilinan J."/>
            <person name="Riley R."/>
            <person name="Labutti K."/>
            <person name="Andreopoulos B."/>
            <person name="Lipzen A."/>
            <person name="Chen C."/>
            <person name="Yanf M."/>
            <person name="Daum C."/>
            <person name="Ng V."/>
            <person name="Clum A."/>
            <person name="Steindorff A."/>
            <person name="Ohm R."/>
            <person name="Martin F."/>
            <person name="Silar P."/>
            <person name="Natvig D."/>
            <person name="Lalanne C."/>
            <person name="Gautier V."/>
            <person name="Ament-Velasquez S.L."/>
            <person name="Kruys A."/>
            <person name="Hutchinson M.I."/>
            <person name="Powell A.J."/>
            <person name="Barry K."/>
            <person name="Miller A.N."/>
            <person name="Grigoriev I.V."/>
            <person name="Debuchy R."/>
            <person name="Gladieux P."/>
            <person name="Thoren M.H."/>
            <person name="Johannesson H."/>
        </authorList>
    </citation>
    <scope>NUCLEOTIDE SEQUENCE</scope>
    <source>
        <strain evidence="3">CBS 118394</strain>
    </source>
</reference>
<organism evidence="3 4">
    <name type="scientific">Apodospora peruviana</name>
    <dbReference type="NCBI Taxonomy" id="516989"/>
    <lineage>
        <taxon>Eukaryota</taxon>
        <taxon>Fungi</taxon>
        <taxon>Dikarya</taxon>
        <taxon>Ascomycota</taxon>
        <taxon>Pezizomycotina</taxon>
        <taxon>Sordariomycetes</taxon>
        <taxon>Sordariomycetidae</taxon>
        <taxon>Sordariales</taxon>
        <taxon>Lasiosphaeriaceae</taxon>
        <taxon>Apodospora</taxon>
    </lineage>
</organism>
<comment type="caution">
    <text evidence="3">The sequence shown here is derived from an EMBL/GenBank/DDBJ whole genome shotgun (WGS) entry which is preliminary data.</text>
</comment>
<dbReference type="Proteomes" id="UP001283341">
    <property type="component" value="Unassembled WGS sequence"/>
</dbReference>
<gene>
    <name evidence="3" type="ORF">B0H66DRAFT_639058</name>
</gene>
<reference evidence="3" key="1">
    <citation type="journal article" date="2023" name="Mol. Phylogenet. Evol.">
        <title>Genome-scale phylogeny and comparative genomics of the fungal order Sordariales.</title>
        <authorList>
            <person name="Hensen N."/>
            <person name="Bonometti L."/>
            <person name="Westerberg I."/>
            <person name="Brannstrom I.O."/>
            <person name="Guillou S."/>
            <person name="Cros-Aarteil S."/>
            <person name="Calhoun S."/>
            <person name="Haridas S."/>
            <person name="Kuo A."/>
            <person name="Mondo S."/>
            <person name="Pangilinan J."/>
            <person name="Riley R."/>
            <person name="LaButti K."/>
            <person name="Andreopoulos B."/>
            <person name="Lipzen A."/>
            <person name="Chen C."/>
            <person name="Yan M."/>
            <person name="Daum C."/>
            <person name="Ng V."/>
            <person name="Clum A."/>
            <person name="Steindorff A."/>
            <person name="Ohm R.A."/>
            <person name="Martin F."/>
            <person name="Silar P."/>
            <person name="Natvig D.O."/>
            <person name="Lalanne C."/>
            <person name="Gautier V."/>
            <person name="Ament-Velasquez S.L."/>
            <person name="Kruys A."/>
            <person name="Hutchinson M.I."/>
            <person name="Powell A.J."/>
            <person name="Barry K."/>
            <person name="Miller A.N."/>
            <person name="Grigoriev I.V."/>
            <person name="Debuchy R."/>
            <person name="Gladieux P."/>
            <person name="Hiltunen Thoren M."/>
            <person name="Johannesson H."/>
        </authorList>
    </citation>
    <scope>NUCLEOTIDE SEQUENCE</scope>
    <source>
        <strain evidence="3">CBS 118394</strain>
    </source>
</reference>
<name>A0AAE0M7T0_9PEZI</name>
<keyword evidence="2" id="KW-1133">Transmembrane helix</keyword>
<keyword evidence="2" id="KW-0812">Transmembrane</keyword>
<sequence>MVDSSEFADVHRHTHVCSSECVCLPPIDRIGTEYDCSPAPQTKPKYVPAIGTRYLTHLFFHPDCVRKTQRFIYNQLPKRACGQLAGSDDQVKFGWGVYFEEGWHWKSIYFIMVVLLASGSSVFGITWSVTKGDIQGGFAISSAWMTLGSVVDGLDLKLSVKDMISLTWPGVQIRPQVPLGTALRNLSSSPLQSTTSFWAQAAFDLSAKVRSLIMRLFTSLAVLSAAAVALAATYADASTQTDDEPACWVGEIHSPCDGFETGCTPDGILVKCDGDHMIFAAQCGPAVGGPWTCHCVDGVSQCGDDDDDDDDDGGYGGAAAEKAAKEEL</sequence>
<protein>
    <submittedName>
        <fullName evidence="3">Uncharacterized protein</fullName>
    </submittedName>
</protein>
<evidence type="ECO:0000313" key="4">
    <source>
        <dbReference type="Proteomes" id="UP001283341"/>
    </source>
</evidence>
<accession>A0AAE0M7T0</accession>
<keyword evidence="4" id="KW-1185">Reference proteome</keyword>
<evidence type="ECO:0000313" key="3">
    <source>
        <dbReference type="EMBL" id="KAK3322666.1"/>
    </source>
</evidence>
<feature type="transmembrane region" description="Helical" evidence="2">
    <location>
        <begin position="108"/>
        <end position="128"/>
    </location>
</feature>
<evidence type="ECO:0000256" key="2">
    <source>
        <dbReference type="SAM" id="Phobius"/>
    </source>
</evidence>
<dbReference type="AlphaFoldDB" id="A0AAE0M7T0"/>
<proteinExistence type="predicted"/>
<dbReference type="EMBL" id="JAUEDM010000003">
    <property type="protein sequence ID" value="KAK3322666.1"/>
    <property type="molecule type" value="Genomic_DNA"/>
</dbReference>
<keyword evidence="2" id="KW-0472">Membrane</keyword>
<evidence type="ECO:0000256" key="1">
    <source>
        <dbReference type="SAM" id="MobiDB-lite"/>
    </source>
</evidence>